<accession>A0A1M4TMT0</accession>
<organism evidence="7 8">
    <name type="scientific">Mariniphaga anaerophila</name>
    <dbReference type="NCBI Taxonomy" id="1484053"/>
    <lineage>
        <taxon>Bacteria</taxon>
        <taxon>Pseudomonadati</taxon>
        <taxon>Bacteroidota</taxon>
        <taxon>Bacteroidia</taxon>
        <taxon>Marinilabiliales</taxon>
        <taxon>Prolixibacteraceae</taxon>
        <taxon>Mariniphaga</taxon>
    </lineage>
</organism>
<dbReference type="Pfam" id="PF08281">
    <property type="entry name" value="Sigma70_r4_2"/>
    <property type="match status" value="1"/>
</dbReference>
<protein>
    <submittedName>
        <fullName evidence="7">RNA polymerase sigma-70 factor, ECF subfamily</fullName>
    </submittedName>
</protein>
<dbReference type="Gene3D" id="1.10.10.10">
    <property type="entry name" value="Winged helix-like DNA-binding domain superfamily/Winged helix DNA-binding domain"/>
    <property type="match status" value="1"/>
</dbReference>
<keyword evidence="2" id="KW-0805">Transcription regulation</keyword>
<evidence type="ECO:0000256" key="2">
    <source>
        <dbReference type="ARBA" id="ARBA00023015"/>
    </source>
</evidence>
<dbReference type="GO" id="GO:0003677">
    <property type="term" value="F:DNA binding"/>
    <property type="evidence" value="ECO:0007669"/>
    <property type="project" value="InterPro"/>
</dbReference>
<evidence type="ECO:0000313" key="7">
    <source>
        <dbReference type="EMBL" id="SHE45780.1"/>
    </source>
</evidence>
<name>A0A1M4TMT0_9BACT</name>
<keyword evidence="3" id="KW-0731">Sigma factor</keyword>
<evidence type="ECO:0000313" key="8">
    <source>
        <dbReference type="Proteomes" id="UP000184164"/>
    </source>
</evidence>
<reference evidence="7 8" key="1">
    <citation type="submission" date="2016-11" db="EMBL/GenBank/DDBJ databases">
        <authorList>
            <person name="Jaros S."/>
            <person name="Januszkiewicz K."/>
            <person name="Wedrychowicz H."/>
        </authorList>
    </citation>
    <scope>NUCLEOTIDE SEQUENCE [LARGE SCALE GENOMIC DNA]</scope>
    <source>
        <strain evidence="7 8">DSM 26910</strain>
    </source>
</reference>
<sequence>MPGIDKNEFIELFRQMHGPIRNFVYYKTGDIELADDVAQDVFAKIWEMKSKIKSKTVRSLLYTMAANLSKNQMEHKYVVFEFANNYRNNGYEASPEYEMEMKEFDERLQKAIGLLKEKDRVVFLMNRIDRLTYNQVAENLGLSVKAVEKRMKNALGGLKKYIEYDI</sequence>
<dbReference type="InterPro" id="IPR014284">
    <property type="entry name" value="RNA_pol_sigma-70_dom"/>
</dbReference>
<dbReference type="InterPro" id="IPR013324">
    <property type="entry name" value="RNA_pol_sigma_r3/r4-like"/>
</dbReference>
<keyword evidence="4" id="KW-0804">Transcription</keyword>
<dbReference type="EMBL" id="FQUM01000001">
    <property type="protein sequence ID" value="SHE45780.1"/>
    <property type="molecule type" value="Genomic_DNA"/>
</dbReference>
<dbReference type="InterPro" id="IPR036388">
    <property type="entry name" value="WH-like_DNA-bd_sf"/>
</dbReference>
<dbReference type="Pfam" id="PF04542">
    <property type="entry name" value="Sigma70_r2"/>
    <property type="match status" value="1"/>
</dbReference>
<dbReference type="PANTHER" id="PTHR43133:SF46">
    <property type="entry name" value="RNA POLYMERASE SIGMA-70 FACTOR ECF SUBFAMILY"/>
    <property type="match status" value="1"/>
</dbReference>
<feature type="domain" description="RNA polymerase sigma factor 70 region 4 type 2" evidence="6">
    <location>
        <begin position="106"/>
        <end position="155"/>
    </location>
</feature>
<feature type="domain" description="RNA polymerase sigma-70 region 2" evidence="5">
    <location>
        <begin position="12"/>
        <end position="73"/>
    </location>
</feature>
<dbReference type="GO" id="GO:0006352">
    <property type="term" value="P:DNA-templated transcription initiation"/>
    <property type="evidence" value="ECO:0007669"/>
    <property type="project" value="InterPro"/>
</dbReference>
<evidence type="ECO:0000259" key="5">
    <source>
        <dbReference type="Pfam" id="PF04542"/>
    </source>
</evidence>
<evidence type="ECO:0000259" key="6">
    <source>
        <dbReference type="Pfam" id="PF08281"/>
    </source>
</evidence>
<dbReference type="SUPFAM" id="SSF88946">
    <property type="entry name" value="Sigma2 domain of RNA polymerase sigma factors"/>
    <property type="match status" value="1"/>
</dbReference>
<dbReference type="RefSeq" id="WP_072998438.1">
    <property type="nucleotide sequence ID" value="NZ_FQUM01000001.1"/>
</dbReference>
<dbReference type="STRING" id="1484053.SAMN05444274_101406"/>
<dbReference type="NCBIfam" id="TIGR02937">
    <property type="entry name" value="sigma70-ECF"/>
    <property type="match status" value="1"/>
</dbReference>
<dbReference type="InterPro" id="IPR013325">
    <property type="entry name" value="RNA_pol_sigma_r2"/>
</dbReference>
<evidence type="ECO:0000256" key="4">
    <source>
        <dbReference type="ARBA" id="ARBA00023163"/>
    </source>
</evidence>
<dbReference type="Proteomes" id="UP000184164">
    <property type="component" value="Unassembled WGS sequence"/>
</dbReference>
<dbReference type="AlphaFoldDB" id="A0A1M4TMT0"/>
<dbReference type="GO" id="GO:0016987">
    <property type="term" value="F:sigma factor activity"/>
    <property type="evidence" value="ECO:0007669"/>
    <property type="project" value="UniProtKB-KW"/>
</dbReference>
<dbReference type="PANTHER" id="PTHR43133">
    <property type="entry name" value="RNA POLYMERASE ECF-TYPE SIGMA FACTO"/>
    <property type="match status" value="1"/>
</dbReference>
<keyword evidence="8" id="KW-1185">Reference proteome</keyword>
<dbReference type="SUPFAM" id="SSF88659">
    <property type="entry name" value="Sigma3 and sigma4 domains of RNA polymerase sigma factors"/>
    <property type="match status" value="1"/>
</dbReference>
<dbReference type="OrthoDB" id="659855at2"/>
<proteinExistence type="inferred from homology"/>
<dbReference type="Gene3D" id="1.10.1740.10">
    <property type="match status" value="1"/>
</dbReference>
<comment type="similarity">
    <text evidence="1">Belongs to the sigma-70 factor family. ECF subfamily.</text>
</comment>
<evidence type="ECO:0000256" key="3">
    <source>
        <dbReference type="ARBA" id="ARBA00023082"/>
    </source>
</evidence>
<evidence type="ECO:0000256" key="1">
    <source>
        <dbReference type="ARBA" id="ARBA00010641"/>
    </source>
</evidence>
<dbReference type="InterPro" id="IPR013249">
    <property type="entry name" value="RNA_pol_sigma70_r4_t2"/>
</dbReference>
<gene>
    <name evidence="7" type="ORF">SAMN05444274_101406</name>
</gene>
<dbReference type="InterPro" id="IPR039425">
    <property type="entry name" value="RNA_pol_sigma-70-like"/>
</dbReference>
<dbReference type="InterPro" id="IPR007627">
    <property type="entry name" value="RNA_pol_sigma70_r2"/>
</dbReference>